<dbReference type="EMBL" id="KI546166">
    <property type="protein sequence ID" value="EST42146.1"/>
    <property type="molecule type" value="Genomic_DNA"/>
</dbReference>
<evidence type="ECO:0000313" key="3">
    <source>
        <dbReference type="Proteomes" id="UP000018208"/>
    </source>
</evidence>
<evidence type="ECO:0000313" key="1">
    <source>
        <dbReference type="EMBL" id="EST42146.1"/>
    </source>
</evidence>
<dbReference type="Proteomes" id="UP000018208">
    <property type="component" value="Unassembled WGS sequence"/>
</dbReference>
<name>V6LEM2_9EUKA</name>
<gene>
    <name evidence="1" type="ORF">SS50377_18454</name>
    <name evidence="2" type="ORF">SS50377_22359</name>
</gene>
<protein>
    <submittedName>
        <fullName evidence="1">Uncharacterized protein</fullName>
    </submittedName>
</protein>
<evidence type="ECO:0000313" key="2">
    <source>
        <dbReference type="EMBL" id="KAH0574744.1"/>
    </source>
</evidence>
<accession>V6LEM2</accession>
<dbReference type="AlphaFoldDB" id="V6LEM2"/>
<organism evidence="1">
    <name type="scientific">Spironucleus salmonicida</name>
    <dbReference type="NCBI Taxonomy" id="348837"/>
    <lineage>
        <taxon>Eukaryota</taxon>
        <taxon>Metamonada</taxon>
        <taxon>Diplomonadida</taxon>
        <taxon>Hexamitidae</taxon>
        <taxon>Hexamitinae</taxon>
        <taxon>Spironucleus</taxon>
    </lineage>
</organism>
<dbReference type="EMBL" id="AUWU02000003">
    <property type="protein sequence ID" value="KAH0574744.1"/>
    <property type="molecule type" value="Genomic_DNA"/>
</dbReference>
<sequence>MEALTDPTNITFLSYGNTCQIQAARDMLVFMLAVQNLSMLISAKAATFEEGFDPCRRWDLQNYIEVTYAVPYSKKCHFYTDEIYQTSKAIYVLNEEDLIYARALSGKDPQNKIFNIRELLKMQEREQLIADNFYQDVVKYNQYIINIVQK</sequence>
<dbReference type="VEuPathDB" id="GiardiaDB:SS50377_22359"/>
<proteinExistence type="predicted"/>
<reference evidence="2" key="2">
    <citation type="submission" date="2020-12" db="EMBL/GenBank/DDBJ databases">
        <title>New Spironucleus salmonicida genome in near-complete chromosomes.</title>
        <authorList>
            <person name="Xu F."/>
            <person name="Kurt Z."/>
            <person name="Jimenez-Gonzalez A."/>
            <person name="Astvaldsson A."/>
            <person name="Andersson J.O."/>
            <person name="Svard S.G."/>
        </authorList>
    </citation>
    <scope>NUCLEOTIDE SEQUENCE</scope>
    <source>
        <strain evidence="2">ATCC 50377</strain>
    </source>
</reference>
<reference evidence="1 2" key="1">
    <citation type="journal article" date="2014" name="PLoS Genet.">
        <title>The Genome of Spironucleus salmonicida Highlights a Fish Pathogen Adapted to Fluctuating Environments.</title>
        <authorList>
            <person name="Xu F."/>
            <person name="Jerlstrom-Hultqvist J."/>
            <person name="Einarsson E."/>
            <person name="Astvaldsson A."/>
            <person name="Svard S.G."/>
            <person name="Andersson J.O."/>
        </authorList>
    </citation>
    <scope>NUCLEOTIDE SEQUENCE</scope>
    <source>
        <strain evidence="2">ATCC 50377</strain>
    </source>
</reference>
<keyword evidence="3" id="KW-1185">Reference proteome</keyword>